<accession>A0A1M7YEE2</accession>
<gene>
    <name evidence="1" type="ORF">SAMN02745220_03759</name>
</gene>
<proteinExistence type="predicted"/>
<keyword evidence="2" id="KW-1185">Reference proteome</keyword>
<evidence type="ECO:0000313" key="2">
    <source>
        <dbReference type="Proteomes" id="UP000184603"/>
    </source>
</evidence>
<dbReference type="STRING" id="1121416.SAMN02745220_03759"/>
<sequence length="49" mass="5406">MVAIPIIGKMTESRFPNHTATQGVVQNAYEENRVSGPFVLLTVPFFANI</sequence>
<evidence type="ECO:0000313" key="1">
    <source>
        <dbReference type="EMBL" id="SHO51012.1"/>
    </source>
</evidence>
<dbReference type="EMBL" id="FRFE01000022">
    <property type="protein sequence ID" value="SHO51012.1"/>
    <property type="molecule type" value="Genomic_DNA"/>
</dbReference>
<name>A0A1M7YEE2_9BACT</name>
<dbReference type="Proteomes" id="UP000184603">
    <property type="component" value="Unassembled WGS sequence"/>
</dbReference>
<protein>
    <submittedName>
        <fullName evidence="1">Uncharacterized protein</fullName>
    </submittedName>
</protein>
<reference evidence="1 2" key="1">
    <citation type="submission" date="2016-12" db="EMBL/GenBank/DDBJ databases">
        <authorList>
            <person name="Song W.-J."/>
            <person name="Kurnit D.M."/>
        </authorList>
    </citation>
    <scope>NUCLEOTIDE SEQUENCE [LARGE SCALE GENOMIC DNA]</scope>
    <source>
        <strain evidence="1 2">DSM 18488</strain>
    </source>
</reference>
<dbReference type="AlphaFoldDB" id="A0A1M7YEE2"/>
<organism evidence="1 2">
    <name type="scientific">Desulfopila aestuarii DSM 18488</name>
    <dbReference type="NCBI Taxonomy" id="1121416"/>
    <lineage>
        <taxon>Bacteria</taxon>
        <taxon>Pseudomonadati</taxon>
        <taxon>Thermodesulfobacteriota</taxon>
        <taxon>Desulfobulbia</taxon>
        <taxon>Desulfobulbales</taxon>
        <taxon>Desulfocapsaceae</taxon>
        <taxon>Desulfopila</taxon>
    </lineage>
</organism>